<reference evidence="2" key="2">
    <citation type="submission" date="2021-01" db="UniProtKB">
        <authorList>
            <consortium name="EnsemblMetazoa"/>
        </authorList>
    </citation>
    <scope>IDENTIFICATION</scope>
</reference>
<dbReference type="EnsemblMetazoa" id="XM_030974772">
    <property type="protein sequence ID" value="XP_030830632"/>
    <property type="gene ID" value="LOC575072"/>
</dbReference>
<name>A0A7M7N3K2_STRPU</name>
<proteinExistence type="predicted"/>
<evidence type="ECO:0000313" key="2">
    <source>
        <dbReference type="EnsemblMetazoa" id="XP_030830632"/>
    </source>
</evidence>
<protein>
    <submittedName>
        <fullName evidence="2">Uncharacterized protein</fullName>
    </submittedName>
</protein>
<keyword evidence="1" id="KW-0732">Signal</keyword>
<feature type="chain" id="PRO_5029463727" evidence="1">
    <location>
        <begin position="20"/>
        <end position="158"/>
    </location>
</feature>
<accession>A0A7M7N3K2</accession>
<sequence length="158" mass="17390">MKNLVFVSIFSAMVAIGTAHLCMLSPPQRGSMLNINKPASPDCALLPEPCGGRNASLGTTLAIKEGSRFVVAFQKNLDHFYPSNPGSFKISLSFDEEKTFQLLQFLPDTSDPSLTLYYMNVTMPAMPLKKPGTLRIAYVTQNPEAPAVFYQCSDIMLY</sequence>
<dbReference type="RefSeq" id="XP_030830632.1">
    <property type="nucleotide sequence ID" value="XM_030974772.1"/>
</dbReference>
<organism evidence="2 3">
    <name type="scientific">Strongylocentrotus purpuratus</name>
    <name type="common">Purple sea urchin</name>
    <dbReference type="NCBI Taxonomy" id="7668"/>
    <lineage>
        <taxon>Eukaryota</taxon>
        <taxon>Metazoa</taxon>
        <taxon>Echinodermata</taxon>
        <taxon>Eleutherozoa</taxon>
        <taxon>Echinozoa</taxon>
        <taxon>Echinoidea</taxon>
        <taxon>Euechinoidea</taxon>
        <taxon>Echinacea</taxon>
        <taxon>Camarodonta</taxon>
        <taxon>Echinidea</taxon>
        <taxon>Strongylocentrotidae</taxon>
        <taxon>Strongylocentrotus</taxon>
    </lineage>
</organism>
<dbReference type="OMA" id="MEPPNTM"/>
<dbReference type="InParanoid" id="A0A7M7N3K2"/>
<reference evidence="3" key="1">
    <citation type="submission" date="2015-02" db="EMBL/GenBank/DDBJ databases">
        <title>Genome sequencing for Strongylocentrotus purpuratus.</title>
        <authorList>
            <person name="Murali S."/>
            <person name="Liu Y."/>
            <person name="Vee V."/>
            <person name="English A."/>
            <person name="Wang M."/>
            <person name="Skinner E."/>
            <person name="Han Y."/>
            <person name="Muzny D.M."/>
            <person name="Worley K.C."/>
            <person name="Gibbs R.A."/>
        </authorList>
    </citation>
    <scope>NUCLEOTIDE SEQUENCE</scope>
</reference>
<dbReference type="PANTHER" id="PTHR37916:SF1">
    <property type="entry name" value="COPPER ACQUISITION FACTOR BIM1-LIKE DOMAIN-CONTAINING PROTEIN"/>
    <property type="match status" value="1"/>
</dbReference>
<dbReference type="OrthoDB" id="10022075at2759"/>
<dbReference type="PANTHER" id="PTHR37916">
    <property type="entry name" value="CHITIN-BINDING TYPE-4 DOMAIN-CONTAINING PROTEIN"/>
    <property type="match status" value="1"/>
</dbReference>
<dbReference type="AlphaFoldDB" id="A0A7M7N3K2"/>
<dbReference type="KEGG" id="spu:575072"/>
<feature type="signal peptide" evidence="1">
    <location>
        <begin position="1"/>
        <end position="19"/>
    </location>
</feature>
<evidence type="ECO:0000256" key="1">
    <source>
        <dbReference type="SAM" id="SignalP"/>
    </source>
</evidence>
<dbReference type="GeneID" id="575072"/>
<dbReference type="Proteomes" id="UP000007110">
    <property type="component" value="Unassembled WGS sequence"/>
</dbReference>
<keyword evidence="3" id="KW-1185">Reference proteome</keyword>
<evidence type="ECO:0000313" key="3">
    <source>
        <dbReference type="Proteomes" id="UP000007110"/>
    </source>
</evidence>